<dbReference type="SUPFAM" id="SSF81296">
    <property type="entry name" value="E set domains"/>
    <property type="match status" value="3"/>
</dbReference>
<keyword evidence="3" id="KW-1185">Reference proteome</keyword>
<sequence length="249" mass="24004">MPLSPNQGSTGGNTSVTITSTTANALSTVSQVLFGDTPATNVAYNAGADHVTCTSPAGAGEVEVTVVLANGEVSNGAPFYYIPAPVESTLSPTAGPLASGTSVVITGSGLDTTSAVTFGGSAGTVISKTDGRLTVTAPAGTAGPVAVSVTTAAGTFGGLTYTYVANPGTLTVTPNTGLLTGGTLVTITTTGDATTTSQVLFGSTSVPFAVASTTSLSLYTPPGTVLGAVNVSVTTAGGSSTATNAFTYV</sequence>
<protein>
    <submittedName>
        <fullName evidence="2">Cell surface protein</fullName>
    </submittedName>
</protein>
<feature type="domain" description="IPT/TIG" evidence="1">
    <location>
        <begin position="166"/>
        <end position="249"/>
    </location>
</feature>
<dbReference type="PANTHER" id="PTHR22625">
    <property type="entry name" value="PLEXIN"/>
    <property type="match status" value="1"/>
</dbReference>
<dbReference type="Gene3D" id="2.60.40.10">
    <property type="entry name" value="Immunoglobulins"/>
    <property type="match status" value="3"/>
</dbReference>
<dbReference type="InterPro" id="IPR014756">
    <property type="entry name" value="Ig_E-set"/>
</dbReference>
<accession>A0A6N7L472</accession>
<comment type="caution">
    <text evidence="2">The sequence shown here is derived from an EMBL/GenBank/DDBJ whole genome shotgun (WGS) entry which is preliminary data.</text>
</comment>
<evidence type="ECO:0000313" key="2">
    <source>
        <dbReference type="EMBL" id="MQS18115.1"/>
    </source>
</evidence>
<dbReference type="EMBL" id="WBOF01000015">
    <property type="protein sequence ID" value="MQS18115.1"/>
    <property type="molecule type" value="Genomic_DNA"/>
</dbReference>
<dbReference type="OrthoDB" id="2082707at2"/>
<feature type="domain" description="IPT/TIG" evidence="1">
    <location>
        <begin position="84"/>
        <end position="164"/>
    </location>
</feature>
<name>A0A6N7L472_9ACTN</name>
<dbReference type="AlphaFoldDB" id="A0A6N7L472"/>
<dbReference type="InterPro" id="IPR013783">
    <property type="entry name" value="Ig-like_fold"/>
</dbReference>
<dbReference type="Proteomes" id="UP000450000">
    <property type="component" value="Unassembled WGS sequence"/>
</dbReference>
<dbReference type="GO" id="GO:0005975">
    <property type="term" value="P:carbohydrate metabolic process"/>
    <property type="evidence" value="ECO:0007669"/>
    <property type="project" value="UniProtKB-ARBA"/>
</dbReference>
<feature type="domain" description="IPT/TIG" evidence="1">
    <location>
        <begin position="1"/>
        <end position="82"/>
    </location>
</feature>
<dbReference type="SMART" id="SM00429">
    <property type="entry name" value="IPT"/>
    <property type="match status" value="3"/>
</dbReference>
<dbReference type="InterPro" id="IPR002909">
    <property type="entry name" value="IPT_dom"/>
</dbReference>
<evidence type="ECO:0000313" key="3">
    <source>
        <dbReference type="Proteomes" id="UP000450000"/>
    </source>
</evidence>
<dbReference type="PANTHER" id="PTHR22625:SF70">
    <property type="entry name" value="PLEXIN A, ISOFORM A"/>
    <property type="match status" value="1"/>
</dbReference>
<proteinExistence type="predicted"/>
<gene>
    <name evidence="2" type="ORF">F7Q99_39505</name>
</gene>
<dbReference type="RefSeq" id="WP_153472252.1">
    <property type="nucleotide sequence ID" value="NZ_WBOF01000015.1"/>
</dbReference>
<dbReference type="GO" id="GO:0017154">
    <property type="term" value="F:semaphorin receptor activity"/>
    <property type="evidence" value="ECO:0007669"/>
    <property type="project" value="InterPro"/>
</dbReference>
<reference evidence="2 3" key="1">
    <citation type="submission" date="2019-09" db="EMBL/GenBank/DDBJ databases">
        <title>Genome Sequences of Streptomyces kaniharaensis ATCC 21070.</title>
        <authorList>
            <person name="Zhu W."/>
            <person name="De Crecy-Lagard V."/>
            <person name="Richards N.G."/>
        </authorList>
    </citation>
    <scope>NUCLEOTIDE SEQUENCE [LARGE SCALE GENOMIC DNA]</scope>
    <source>
        <strain evidence="2 3">SF-557</strain>
    </source>
</reference>
<evidence type="ECO:0000259" key="1">
    <source>
        <dbReference type="SMART" id="SM00429"/>
    </source>
</evidence>
<dbReference type="Pfam" id="PF01833">
    <property type="entry name" value="TIG"/>
    <property type="match status" value="3"/>
</dbReference>
<dbReference type="InterPro" id="IPR031148">
    <property type="entry name" value="Plexin"/>
</dbReference>
<organism evidence="2 3">
    <name type="scientific">Streptomyces kaniharaensis</name>
    <dbReference type="NCBI Taxonomy" id="212423"/>
    <lineage>
        <taxon>Bacteria</taxon>
        <taxon>Bacillati</taxon>
        <taxon>Actinomycetota</taxon>
        <taxon>Actinomycetes</taxon>
        <taxon>Kitasatosporales</taxon>
        <taxon>Streptomycetaceae</taxon>
        <taxon>Streptomyces</taxon>
    </lineage>
</organism>